<feature type="compositionally biased region" description="Pro residues" evidence="1">
    <location>
        <begin position="1"/>
        <end position="10"/>
    </location>
</feature>
<sequence>MAAAVGPPPGLGGASRAPPPARSSPGVFQVIPRSTEPYSRHALLALSRSPLVAPPADMPALKAWYGDWEPYTPRPIGGSGAHMYVGTGPGNLGSGGPREGPPHVRQSERSDRGAHRGDELESRSMEAHGGAMGSFSAGRKAGERT</sequence>
<keyword evidence="3" id="KW-1185">Reference proteome</keyword>
<feature type="region of interest" description="Disordered" evidence="1">
    <location>
        <begin position="1"/>
        <end position="28"/>
    </location>
</feature>
<name>A0A316ZHM6_9BASI</name>
<organism evidence="2 3">
    <name type="scientific">Tilletiopsis washingtonensis</name>
    <dbReference type="NCBI Taxonomy" id="58919"/>
    <lineage>
        <taxon>Eukaryota</taxon>
        <taxon>Fungi</taxon>
        <taxon>Dikarya</taxon>
        <taxon>Basidiomycota</taxon>
        <taxon>Ustilaginomycotina</taxon>
        <taxon>Exobasidiomycetes</taxon>
        <taxon>Entylomatales</taxon>
        <taxon>Entylomatales incertae sedis</taxon>
        <taxon>Tilletiopsis</taxon>
    </lineage>
</organism>
<evidence type="ECO:0000313" key="2">
    <source>
        <dbReference type="EMBL" id="PWO01000.1"/>
    </source>
</evidence>
<evidence type="ECO:0000256" key="1">
    <source>
        <dbReference type="SAM" id="MobiDB-lite"/>
    </source>
</evidence>
<dbReference type="OrthoDB" id="2504266at2759"/>
<feature type="region of interest" description="Disordered" evidence="1">
    <location>
        <begin position="77"/>
        <end position="145"/>
    </location>
</feature>
<protein>
    <submittedName>
        <fullName evidence="2">Uncharacterized protein</fullName>
    </submittedName>
</protein>
<dbReference type="EMBL" id="KZ819284">
    <property type="protein sequence ID" value="PWO01000.1"/>
    <property type="molecule type" value="Genomic_DNA"/>
</dbReference>
<feature type="compositionally biased region" description="Basic and acidic residues" evidence="1">
    <location>
        <begin position="100"/>
        <end position="126"/>
    </location>
</feature>
<feature type="compositionally biased region" description="Gly residues" evidence="1">
    <location>
        <begin position="87"/>
        <end position="98"/>
    </location>
</feature>
<dbReference type="RefSeq" id="XP_025601278.1">
    <property type="nucleotide sequence ID" value="XM_025741492.1"/>
</dbReference>
<reference evidence="2 3" key="1">
    <citation type="journal article" date="2018" name="Mol. Biol. Evol.">
        <title>Broad Genomic Sampling Reveals a Smut Pathogenic Ancestry of the Fungal Clade Ustilaginomycotina.</title>
        <authorList>
            <person name="Kijpornyongpan T."/>
            <person name="Mondo S.J."/>
            <person name="Barry K."/>
            <person name="Sandor L."/>
            <person name="Lee J."/>
            <person name="Lipzen A."/>
            <person name="Pangilinan J."/>
            <person name="LaButti K."/>
            <person name="Hainaut M."/>
            <person name="Henrissat B."/>
            <person name="Grigoriev I.V."/>
            <person name="Spatafora J.W."/>
            <person name="Aime M.C."/>
        </authorList>
    </citation>
    <scope>NUCLEOTIDE SEQUENCE [LARGE SCALE GENOMIC DNA]</scope>
    <source>
        <strain evidence="2 3">MCA 4186</strain>
    </source>
</reference>
<gene>
    <name evidence="2" type="ORF">FA09DRAFT_327707</name>
</gene>
<proteinExistence type="predicted"/>
<evidence type="ECO:0000313" key="3">
    <source>
        <dbReference type="Proteomes" id="UP000245946"/>
    </source>
</evidence>
<dbReference type="Proteomes" id="UP000245946">
    <property type="component" value="Unassembled WGS sequence"/>
</dbReference>
<dbReference type="GeneID" id="37269036"/>
<dbReference type="AlphaFoldDB" id="A0A316ZHM6"/>
<accession>A0A316ZHM6</accession>